<dbReference type="SMART" id="SM00322">
    <property type="entry name" value="KH"/>
    <property type="match status" value="2"/>
</dbReference>
<dbReference type="InterPro" id="IPR004087">
    <property type="entry name" value="KH_dom"/>
</dbReference>
<feature type="non-terminal residue" evidence="4">
    <location>
        <position position="1"/>
    </location>
</feature>
<reference evidence="4" key="1">
    <citation type="submission" date="2014-12" db="EMBL/GenBank/DDBJ databases">
        <title>Insight into the proteome of Arion vulgaris.</title>
        <authorList>
            <person name="Aradska J."/>
            <person name="Bulat T."/>
            <person name="Smidak R."/>
            <person name="Sarate P."/>
            <person name="Gangsoo J."/>
            <person name="Sialana F."/>
            <person name="Bilban M."/>
            <person name="Lubec G."/>
        </authorList>
    </citation>
    <scope>NUCLEOTIDE SEQUENCE</scope>
    <source>
        <tissue evidence="4">Skin</tissue>
    </source>
</reference>
<evidence type="ECO:0000259" key="3">
    <source>
        <dbReference type="SMART" id="SM00322"/>
    </source>
</evidence>
<proteinExistence type="predicted"/>
<evidence type="ECO:0000256" key="2">
    <source>
        <dbReference type="SAM" id="MobiDB-lite"/>
    </source>
</evidence>
<dbReference type="InterPro" id="IPR050621">
    <property type="entry name" value="Tudor_domain_containing"/>
</dbReference>
<keyword evidence="1" id="KW-0694">RNA-binding</keyword>
<feature type="domain" description="K Homology" evidence="3">
    <location>
        <begin position="84"/>
        <end position="157"/>
    </location>
</feature>
<dbReference type="EMBL" id="HACG01020857">
    <property type="protein sequence ID" value="CEK67722.1"/>
    <property type="molecule type" value="Transcribed_RNA"/>
</dbReference>
<evidence type="ECO:0000256" key="1">
    <source>
        <dbReference type="PROSITE-ProRule" id="PRU00117"/>
    </source>
</evidence>
<dbReference type="InterPro" id="IPR004088">
    <property type="entry name" value="KH_dom_type_1"/>
</dbReference>
<gene>
    <name evidence="4" type="primary">ORF63659</name>
</gene>
<name>A0A0B6ZH36_9EUPU</name>
<dbReference type="InterPro" id="IPR035437">
    <property type="entry name" value="SNase_OB-fold_sf"/>
</dbReference>
<dbReference type="Gene3D" id="2.40.50.90">
    <property type="match status" value="1"/>
</dbReference>
<dbReference type="InterPro" id="IPR036612">
    <property type="entry name" value="KH_dom_type_1_sf"/>
</dbReference>
<dbReference type="Gene3D" id="3.30.1370.10">
    <property type="entry name" value="K Homology domain, type 1"/>
    <property type="match status" value="2"/>
</dbReference>
<dbReference type="Pfam" id="PF00567">
    <property type="entry name" value="TUDOR"/>
    <property type="match status" value="1"/>
</dbReference>
<dbReference type="GO" id="GO:0043186">
    <property type="term" value="C:P granule"/>
    <property type="evidence" value="ECO:0007669"/>
    <property type="project" value="TreeGrafter"/>
</dbReference>
<accession>A0A0B6ZH36</accession>
<dbReference type="GO" id="GO:0003723">
    <property type="term" value="F:RNA binding"/>
    <property type="evidence" value="ECO:0007669"/>
    <property type="project" value="UniProtKB-UniRule"/>
</dbReference>
<dbReference type="GO" id="GO:0005739">
    <property type="term" value="C:mitochondrion"/>
    <property type="evidence" value="ECO:0007669"/>
    <property type="project" value="UniProtKB-ARBA"/>
</dbReference>
<dbReference type="Pfam" id="PF00013">
    <property type="entry name" value="KH_1"/>
    <property type="match status" value="2"/>
</dbReference>
<dbReference type="PANTHER" id="PTHR22948">
    <property type="entry name" value="TUDOR DOMAIN CONTAINING PROTEIN"/>
    <property type="match status" value="1"/>
</dbReference>
<dbReference type="GO" id="GO:0030719">
    <property type="term" value="P:P granule organization"/>
    <property type="evidence" value="ECO:0007669"/>
    <property type="project" value="TreeGrafter"/>
</dbReference>
<feature type="region of interest" description="Disordered" evidence="2">
    <location>
        <begin position="164"/>
        <end position="184"/>
    </location>
</feature>
<organism evidence="4">
    <name type="scientific">Arion vulgaris</name>
    <dbReference type="NCBI Taxonomy" id="1028688"/>
    <lineage>
        <taxon>Eukaryota</taxon>
        <taxon>Metazoa</taxon>
        <taxon>Spiralia</taxon>
        <taxon>Lophotrochozoa</taxon>
        <taxon>Mollusca</taxon>
        <taxon>Gastropoda</taxon>
        <taxon>Heterobranchia</taxon>
        <taxon>Euthyneura</taxon>
        <taxon>Panpulmonata</taxon>
        <taxon>Eupulmonata</taxon>
        <taxon>Stylommatophora</taxon>
        <taxon>Helicina</taxon>
        <taxon>Arionoidea</taxon>
        <taxon>Arionidae</taxon>
        <taxon>Arion</taxon>
    </lineage>
</organism>
<feature type="non-terminal residue" evidence="4">
    <location>
        <position position="295"/>
    </location>
</feature>
<protein>
    <recommendedName>
        <fullName evidence="3">K Homology domain-containing protein</fullName>
    </recommendedName>
</protein>
<dbReference type="PROSITE" id="PS50084">
    <property type="entry name" value="KH_TYPE_1"/>
    <property type="match status" value="2"/>
</dbReference>
<dbReference type="GO" id="GO:0034587">
    <property type="term" value="P:piRNA processing"/>
    <property type="evidence" value="ECO:0007669"/>
    <property type="project" value="TreeGrafter"/>
</dbReference>
<sequence>RNTVVEVKVPQQAIGPVIGRQGSNIKLIQKETGTVIHFQNTDRGENGNGDNSCKTHRTLVIRGTPESVHQAELMVYQIIADVSNILTEDVEVPTIAIGRIIGKGGATIREISSISGARIIIDRNDSYNELDHPRIISIKGSEQQIKTALKLIQIKLEEHEQFQSKLSETTGNGKRNNTSSETNQHIKITASKVPRSNESWDVEPNKPNQEKHLNNAGIEVYVSAVEHPGHFWVQMIGANALQLEQLQNEITAFACSDDAKLNYTVTEVNIGEMVAAQFETGDVTYYRAKILGTTE</sequence>
<evidence type="ECO:0000313" key="4">
    <source>
        <dbReference type="EMBL" id="CEK67722.1"/>
    </source>
</evidence>
<dbReference type="PANTHER" id="PTHR22948:SF29">
    <property type="entry name" value="FI02030P-RELATED"/>
    <property type="match status" value="1"/>
</dbReference>
<dbReference type="AlphaFoldDB" id="A0A0B6ZH36"/>
<feature type="domain" description="K Homology" evidence="3">
    <location>
        <begin position="1"/>
        <end position="80"/>
    </location>
</feature>
<dbReference type="InterPro" id="IPR002999">
    <property type="entry name" value="Tudor"/>
</dbReference>
<dbReference type="GO" id="GO:0007283">
    <property type="term" value="P:spermatogenesis"/>
    <property type="evidence" value="ECO:0007669"/>
    <property type="project" value="TreeGrafter"/>
</dbReference>
<dbReference type="SUPFAM" id="SSF54791">
    <property type="entry name" value="Eukaryotic type KH-domain (KH-domain type I)"/>
    <property type="match status" value="2"/>
</dbReference>
<dbReference type="Gene3D" id="2.30.30.140">
    <property type="match status" value="1"/>
</dbReference>